<reference evidence="2" key="1">
    <citation type="journal article" date="2019" name="IScience">
        <title>Narwhal Genome Reveals Long-Term Low Genetic Diversity despite Current Large Abundance Size.</title>
        <authorList>
            <person name="Westbury M.V."/>
            <person name="Petersen B."/>
            <person name="Garde E."/>
            <person name="Heide-Jorgensen M.P."/>
            <person name="Lorenzen E.D."/>
        </authorList>
    </citation>
    <scope>NUCLEOTIDE SEQUENCE [LARGE SCALE GENOMIC DNA]</scope>
</reference>
<proteinExistence type="predicted"/>
<dbReference type="EMBL" id="RWIC01000167">
    <property type="protein sequence ID" value="TKC48328.1"/>
    <property type="molecule type" value="Genomic_DNA"/>
</dbReference>
<protein>
    <submittedName>
        <fullName evidence="1">Uncharacterized protein</fullName>
    </submittedName>
</protein>
<dbReference type="Proteomes" id="UP000308365">
    <property type="component" value="Unassembled WGS sequence"/>
</dbReference>
<organism evidence="1 2">
    <name type="scientific">Monodon monoceros</name>
    <name type="common">Narwhal</name>
    <name type="synonym">Ceratodon monodon</name>
    <dbReference type="NCBI Taxonomy" id="40151"/>
    <lineage>
        <taxon>Eukaryota</taxon>
        <taxon>Metazoa</taxon>
        <taxon>Chordata</taxon>
        <taxon>Craniata</taxon>
        <taxon>Vertebrata</taxon>
        <taxon>Euteleostomi</taxon>
        <taxon>Mammalia</taxon>
        <taxon>Eutheria</taxon>
        <taxon>Laurasiatheria</taxon>
        <taxon>Artiodactyla</taxon>
        <taxon>Whippomorpha</taxon>
        <taxon>Cetacea</taxon>
        <taxon>Odontoceti</taxon>
        <taxon>Monodontidae</taxon>
        <taxon>Monodon</taxon>
    </lineage>
</organism>
<sequence>TLQGQRGAPKRHVWLPDNRSAFDLLVVAAWKDAKRRSLVPLEIAVTERDACCRAGTAAAGHRPVLNKRSWGHRALVIVLALFYRS</sequence>
<comment type="caution">
    <text evidence="1">The sequence shown here is derived from an EMBL/GenBank/DDBJ whole genome shotgun (WGS) entry which is preliminary data.</text>
</comment>
<feature type="non-terminal residue" evidence="1">
    <location>
        <position position="85"/>
    </location>
</feature>
<dbReference type="AlphaFoldDB" id="A0A4U1FF16"/>
<feature type="non-terminal residue" evidence="1">
    <location>
        <position position="1"/>
    </location>
</feature>
<name>A0A4U1FF16_MONMO</name>
<gene>
    <name evidence="1" type="ORF">EI555_014570</name>
</gene>
<evidence type="ECO:0000313" key="2">
    <source>
        <dbReference type="Proteomes" id="UP000308365"/>
    </source>
</evidence>
<evidence type="ECO:0000313" key="1">
    <source>
        <dbReference type="EMBL" id="TKC48328.1"/>
    </source>
</evidence>
<accession>A0A4U1FF16</accession>